<dbReference type="EMBL" id="QFAY01000030">
    <property type="protein sequence ID" value="MBP2622002.1"/>
    <property type="molecule type" value="Genomic_DNA"/>
</dbReference>
<keyword evidence="2" id="KW-1185">Reference proteome</keyword>
<dbReference type="RefSeq" id="WP_209551989.1">
    <property type="nucleotide sequence ID" value="NZ_QFAY01000030.1"/>
</dbReference>
<evidence type="ECO:0000313" key="2">
    <source>
        <dbReference type="Proteomes" id="UP001519349"/>
    </source>
</evidence>
<protein>
    <submittedName>
        <fullName evidence="1">Uncharacterized protein</fullName>
    </submittedName>
</protein>
<accession>A0ABS5AZK1</accession>
<evidence type="ECO:0000313" key="1">
    <source>
        <dbReference type="EMBL" id="MBP2622002.1"/>
    </source>
</evidence>
<sequence length="88" mass="10229">MIDFYRREGFREEVLVRAQSNPVVLKQTYLDLGRHFPQETLTILSAELEDALRHSSTRKHYKELAEILSNMKKIAGGEAVVQQLLSKW</sequence>
<reference evidence="1 2" key="1">
    <citation type="submission" date="2018-05" db="EMBL/GenBank/DDBJ databases">
        <title>Draft genome sequence of Streptococcus panodentis CCUG 70867T.</title>
        <authorList>
            <person name="Salva-Serra F."/>
            <person name="Mendez V."/>
            <person name="Jaen-Luchoro D."/>
            <person name="Gonzales-Siles L."/>
            <person name="Karlsson R."/>
            <person name="Engstrom-Jakobsson H."/>
            <person name="Busquets A."/>
            <person name="Gomila M."/>
            <person name="Pineiro-Iglesias B."/>
            <person name="Bennasar-Figueras A."/>
            <person name="Seeger M."/>
            <person name="Moore E."/>
        </authorList>
    </citation>
    <scope>NUCLEOTIDE SEQUENCE [LARGE SCALE GENOMIC DNA]</scope>
    <source>
        <strain evidence="1 2">CCUG 70867</strain>
    </source>
</reference>
<comment type="caution">
    <text evidence="1">The sequence shown here is derived from an EMBL/GenBank/DDBJ whole genome shotgun (WGS) entry which is preliminary data.</text>
</comment>
<proteinExistence type="predicted"/>
<name>A0ABS5AZK1_9STRE</name>
<dbReference type="Proteomes" id="UP001519349">
    <property type="component" value="Unassembled WGS sequence"/>
</dbReference>
<gene>
    <name evidence="1" type="ORF">DHL47_11885</name>
</gene>
<organism evidence="1 2">
    <name type="scientific">Streptococcus panodentis</name>
    <dbReference type="NCBI Taxonomy" id="1581472"/>
    <lineage>
        <taxon>Bacteria</taxon>
        <taxon>Bacillati</taxon>
        <taxon>Bacillota</taxon>
        <taxon>Bacilli</taxon>
        <taxon>Lactobacillales</taxon>
        <taxon>Streptococcaceae</taxon>
        <taxon>Streptococcus</taxon>
    </lineage>
</organism>